<dbReference type="EC" id="2.1.1.-" evidence="6"/>
<evidence type="ECO:0000256" key="2">
    <source>
        <dbReference type="ARBA" id="ARBA00022490"/>
    </source>
</evidence>
<dbReference type="SUPFAM" id="SSF53335">
    <property type="entry name" value="S-adenosyl-L-methionine-dependent methyltransferases"/>
    <property type="match status" value="1"/>
</dbReference>
<feature type="binding site" evidence="6">
    <location>
        <position position="162"/>
    </location>
    <ligand>
        <name>S-adenosyl-L-methionine</name>
        <dbReference type="ChEBI" id="CHEBI:59789"/>
    </ligand>
</feature>
<keyword evidence="2 6" id="KW-0963">Cytoplasm</keyword>
<keyword evidence="7" id="KW-0687">Ribonucleoprotein</keyword>
<evidence type="ECO:0000256" key="4">
    <source>
        <dbReference type="ARBA" id="ARBA00022679"/>
    </source>
</evidence>
<gene>
    <name evidence="6" type="primary">prmA</name>
    <name evidence="7" type="ORF">SAMN02745751_01044</name>
</gene>
<dbReference type="GO" id="GO:0032259">
    <property type="term" value="P:methylation"/>
    <property type="evidence" value="ECO:0007669"/>
    <property type="project" value="UniProtKB-KW"/>
</dbReference>
<dbReference type="EMBL" id="FQZL01000006">
    <property type="protein sequence ID" value="SHI76753.1"/>
    <property type="molecule type" value="Genomic_DNA"/>
</dbReference>
<dbReference type="PANTHER" id="PTHR43648">
    <property type="entry name" value="ELECTRON TRANSFER FLAVOPROTEIN BETA SUBUNIT LYSINE METHYLTRANSFERASE"/>
    <property type="match status" value="1"/>
</dbReference>
<feature type="binding site" evidence="6">
    <location>
        <position position="247"/>
    </location>
    <ligand>
        <name>S-adenosyl-L-methionine</name>
        <dbReference type="ChEBI" id="CHEBI:59789"/>
    </ligand>
</feature>
<keyword evidence="5 6" id="KW-0949">S-adenosyl-L-methionine</keyword>
<evidence type="ECO:0000256" key="1">
    <source>
        <dbReference type="ARBA" id="ARBA00009741"/>
    </source>
</evidence>
<dbReference type="NCBIfam" id="TIGR00406">
    <property type="entry name" value="prmA"/>
    <property type="match status" value="1"/>
</dbReference>
<comment type="subcellular location">
    <subcellularLocation>
        <location evidence="6">Cytoplasm</location>
    </subcellularLocation>
</comment>
<dbReference type="RefSeq" id="WP_073048168.1">
    <property type="nucleotide sequence ID" value="NZ_FQZL01000006.1"/>
</dbReference>
<comment type="catalytic activity">
    <reaction evidence="6">
        <text>L-lysyl-[protein] + 3 S-adenosyl-L-methionine = N(6),N(6),N(6)-trimethyl-L-lysyl-[protein] + 3 S-adenosyl-L-homocysteine + 3 H(+)</text>
        <dbReference type="Rhea" id="RHEA:54192"/>
        <dbReference type="Rhea" id="RHEA-COMP:9752"/>
        <dbReference type="Rhea" id="RHEA-COMP:13826"/>
        <dbReference type="ChEBI" id="CHEBI:15378"/>
        <dbReference type="ChEBI" id="CHEBI:29969"/>
        <dbReference type="ChEBI" id="CHEBI:57856"/>
        <dbReference type="ChEBI" id="CHEBI:59789"/>
        <dbReference type="ChEBI" id="CHEBI:61961"/>
    </reaction>
</comment>
<dbReference type="InterPro" id="IPR004498">
    <property type="entry name" value="Ribosomal_PrmA_MeTrfase"/>
</dbReference>
<organism evidence="7 8">
    <name type="scientific">Dethiosulfatibacter aminovorans DSM 17477</name>
    <dbReference type="NCBI Taxonomy" id="1121476"/>
    <lineage>
        <taxon>Bacteria</taxon>
        <taxon>Bacillati</taxon>
        <taxon>Bacillota</taxon>
        <taxon>Tissierellia</taxon>
        <taxon>Dethiosulfatibacter</taxon>
    </lineage>
</organism>
<dbReference type="Pfam" id="PF06325">
    <property type="entry name" value="PrmA"/>
    <property type="match status" value="1"/>
</dbReference>
<dbReference type="GO" id="GO:0005840">
    <property type="term" value="C:ribosome"/>
    <property type="evidence" value="ECO:0007669"/>
    <property type="project" value="UniProtKB-KW"/>
</dbReference>
<evidence type="ECO:0000256" key="3">
    <source>
        <dbReference type="ARBA" id="ARBA00022603"/>
    </source>
</evidence>
<dbReference type="AlphaFoldDB" id="A0A1M6DUA8"/>
<protein>
    <recommendedName>
        <fullName evidence="6">Ribosomal protein L11 methyltransferase</fullName>
        <shortName evidence="6">L11 Mtase</shortName>
        <ecNumber evidence="6">2.1.1.-</ecNumber>
    </recommendedName>
</protein>
<dbReference type="GO" id="GO:0005737">
    <property type="term" value="C:cytoplasm"/>
    <property type="evidence" value="ECO:0007669"/>
    <property type="project" value="UniProtKB-SubCell"/>
</dbReference>
<accession>A0A1M6DUA8</accession>
<proteinExistence type="inferred from homology"/>
<dbReference type="InterPro" id="IPR050078">
    <property type="entry name" value="Ribosomal_L11_MeTrfase_PrmA"/>
</dbReference>
<dbReference type="HAMAP" id="MF_00735">
    <property type="entry name" value="Methyltr_PrmA"/>
    <property type="match status" value="1"/>
</dbReference>
<dbReference type="STRING" id="1121476.SAMN02745751_01044"/>
<name>A0A1M6DUA8_9FIRM</name>
<dbReference type="Gene3D" id="3.40.50.150">
    <property type="entry name" value="Vaccinia Virus protein VP39"/>
    <property type="match status" value="1"/>
</dbReference>
<comment type="similarity">
    <text evidence="1 6">Belongs to the methyltransferase superfamily. PrmA family.</text>
</comment>
<keyword evidence="4 6" id="KW-0808">Transferase</keyword>
<dbReference type="GO" id="GO:0016279">
    <property type="term" value="F:protein-lysine N-methyltransferase activity"/>
    <property type="evidence" value="ECO:0007669"/>
    <property type="project" value="RHEA"/>
</dbReference>
<feature type="binding site" evidence="6">
    <location>
        <position position="205"/>
    </location>
    <ligand>
        <name>S-adenosyl-L-methionine</name>
        <dbReference type="ChEBI" id="CHEBI:59789"/>
    </ligand>
</feature>
<evidence type="ECO:0000256" key="6">
    <source>
        <dbReference type="HAMAP-Rule" id="MF_00735"/>
    </source>
</evidence>
<keyword evidence="3 6" id="KW-0489">Methyltransferase</keyword>
<dbReference type="PANTHER" id="PTHR43648:SF1">
    <property type="entry name" value="ELECTRON TRANSFER FLAVOPROTEIN BETA SUBUNIT LYSINE METHYLTRANSFERASE"/>
    <property type="match status" value="1"/>
</dbReference>
<comment type="function">
    <text evidence="6">Methylates ribosomal protein L11.</text>
</comment>
<feature type="binding site" evidence="6">
    <location>
        <position position="183"/>
    </location>
    <ligand>
        <name>S-adenosyl-L-methionine</name>
        <dbReference type="ChEBI" id="CHEBI:59789"/>
    </ligand>
</feature>
<evidence type="ECO:0000313" key="7">
    <source>
        <dbReference type="EMBL" id="SHI76753.1"/>
    </source>
</evidence>
<dbReference type="CDD" id="cd02440">
    <property type="entry name" value="AdoMet_MTases"/>
    <property type="match status" value="1"/>
</dbReference>
<dbReference type="PIRSF" id="PIRSF000401">
    <property type="entry name" value="RPL11_MTase"/>
    <property type="match status" value="1"/>
</dbReference>
<dbReference type="OrthoDB" id="9785995at2"/>
<keyword evidence="7" id="KW-0689">Ribosomal protein</keyword>
<evidence type="ECO:0000313" key="8">
    <source>
        <dbReference type="Proteomes" id="UP000184052"/>
    </source>
</evidence>
<reference evidence="7 8" key="1">
    <citation type="submission" date="2016-11" db="EMBL/GenBank/DDBJ databases">
        <authorList>
            <person name="Jaros S."/>
            <person name="Januszkiewicz K."/>
            <person name="Wedrychowicz H."/>
        </authorList>
    </citation>
    <scope>NUCLEOTIDE SEQUENCE [LARGE SCALE GENOMIC DNA]</scope>
    <source>
        <strain evidence="7 8">DSM 17477</strain>
    </source>
</reference>
<sequence length="311" mass="35116">MKWIEIVIKTTFEAKEAVTNILHEAMVEGIVIEDPNDILNLLKEDERWDYLDEDLAKDYYDGVVIKGYFENDENWEEKKDFIKERINMLPRYDLDLGLTEIEIQDLEDRDWNSEWKKNFKPFKLGENVVVKPTWEEYSQKEGEIIIEIDPGAAFGTGTHETTSLCIEQLEGKIDSESKVLDIGTGTGILAILSSKLGAKEVLGIDIDDDSVRIAKENVEVNDCDNVDIKKGNLLNKVDYEADIVVANITADIIIRMVSQLSNVLKNGGLFISSGILATKVENVRTALVENDFDIVETLVKGEWAGITARLK</sequence>
<evidence type="ECO:0000256" key="5">
    <source>
        <dbReference type="ARBA" id="ARBA00022691"/>
    </source>
</evidence>
<dbReference type="InterPro" id="IPR029063">
    <property type="entry name" value="SAM-dependent_MTases_sf"/>
</dbReference>
<dbReference type="Proteomes" id="UP000184052">
    <property type="component" value="Unassembled WGS sequence"/>
</dbReference>
<keyword evidence="8" id="KW-1185">Reference proteome</keyword>